<reference evidence="14 16" key="1">
    <citation type="submission" date="2019-10" db="EMBL/GenBank/DDBJ databases">
        <title>Streptococcis sp, isolated from the respiratory tract of Marmot.</title>
        <authorList>
            <person name="Zhang G."/>
        </authorList>
    </citation>
    <scope>NUCLEOTIDE SEQUENCE [LARGE SCALE GENOMIC DNA]</scope>
    <source>
        <strain evidence="14">Zg-70</strain>
        <strain evidence="16">zg-70</strain>
    </source>
</reference>
<keyword evidence="3 10" id="KW-0285">Flavoprotein</keyword>
<comment type="caution">
    <text evidence="14">The sequence shown here is derived from an EMBL/GenBank/DDBJ whole genome shotgun (WGS) entry which is preliminary data.</text>
</comment>
<dbReference type="EC" id="2.7.1.180" evidence="1 10"/>
<dbReference type="PANTHER" id="PTHR30040:SF2">
    <property type="entry name" value="FAD:PROTEIN FMN TRANSFERASE"/>
    <property type="match status" value="1"/>
</dbReference>
<evidence type="ECO:0000313" key="13">
    <source>
        <dbReference type="EMBL" id="MTB64348.1"/>
    </source>
</evidence>
<dbReference type="EMBL" id="WUBJ01000005">
    <property type="protein sequence ID" value="MWV56347.1"/>
    <property type="molecule type" value="Genomic_DNA"/>
</dbReference>
<name>A0A6I4RHS4_9STRE</name>
<evidence type="ECO:0000256" key="2">
    <source>
        <dbReference type="ARBA" id="ARBA00016337"/>
    </source>
</evidence>
<evidence type="ECO:0000313" key="15">
    <source>
        <dbReference type="Proteomes" id="UP000435060"/>
    </source>
</evidence>
<keyword evidence="5 10" id="KW-0479">Metal-binding</keyword>
<dbReference type="GO" id="GO:0016740">
    <property type="term" value="F:transferase activity"/>
    <property type="evidence" value="ECO:0007669"/>
    <property type="project" value="UniProtKB-UniRule"/>
</dbReference>
<dbReference type="Proteomes" id="UP000435060">
    <property type="component" value="Unassembled WGS sequence"/>
</dbReference>
<dbReference type="PROSITE" id="PS51257">
    <property type="entry name" value="PROKAR_LIPOPROTEIN"/>
    <property type="match status" value="1"/>
</dbReference>
<evidence type="ECO:0000256" key="7">
    <source>
        <dbReference type="ARBA" id="ARBA00022842"/>
    </source>
</evidence>
<dbReference type="Gene3D" id="3.10.520.10">
    <property type="entry name" value="ApbE-like domains"/>
    <property type="match status" value="1"/>
</dbReference>
<keyword evidence="6 10" id="KW-0274">FAD</keyword>
<comment type="similarity">
    <text evidence="10 12">Belongs to the ApbE family.</text>
</comment>
<comment type="cofactor">
    <cofactor evidence="11">
        <name>Mg(2+)</name>
        <dbReference type="ChEBI" id="CHEBI:18420"/>
    </cofactor>
    <cofactor evidence="11">
        <name>Mn(2+)</name>
        <dbReference type="ChEBI" id="CHEBI:29035"/>
    </cofactor>
    <text evidence="11">Magnesium. Can also use manganese.</text>
</comment>
<dbReference type="InterPro" id="IPR003374">
    <property type="entry name" value="ApbE-like_sf"/>
</dbReference>
<evidence type="ECO:0000256" key="6">
    <source>
        <dbReference type="ARBA" id="ARBA00022827"/>
    </source>
</evidence>
<evidence type="ECO:0000256" key="10">
    <source>
        <dbReference type="PIRNR" id="PIRNR006268"/>
    </source>
</evidence>
<keyword evidence="12" id="KW-0472">Membrane</keyword>
<keyword evidence="7 10" id="KW-0460">Magnesium</keyword>
<evidence type="ECO:0000256" key="11">
    <source>
        <dbReference type="PIRSR" id="PIRSR006268-2"/>
    </source>
</evidence>
<keyword evidence="12" id="KW-1003">Cell membrane</keyword>
<dbReference type="InterPro" id="IPR024932">
    <property type="entry name" value="ApbE"/>
</dbReference>
<keyword evidence="12" id="KW-0732">Signal</keyword>
<comment type="subcellular location">
    <subcellularLocation>
        <location evidence="12">Cell inner membrane</location>
        <topology evidence="12">Lipid-anchor</topology>
        <orientation evidence="12">Periplasmic side</orientation>
    </subcellularLocation>
</comment>
<dbReference type="EMBL" id="WLCG01000006">
    <property type="protein sequence ID" value="MTB64348.1"/>
    <property type="molecule type" value="Genomic_DNA"/>
</dbReference>
<feature type="binding site" evidence="11">
    <location>
        <position position="179"/>
    </location>
    <ligand>
        <name>Mg(2+)</name>
        <dbReference type="ChEBI" id="CHEBI:18420"/>
    </ligand>
</feature>
<organism evidence="14 16">
    <name type="scientific">Streptococcus zhangguiae</name>
    <dbReference type="NCBI Taxonomy" id="2664091"/>
    <lineage>
        <taxon>Bacteria</taxon>
        <taxon>Bacillati</taxon>
        <taxon>Bacillota</taxon>
        <taxon>Bacilli</taxon>
        <taxon>Lactobacillales</taxon>
        <taxon>Streptococcaceae</taxon>
        <taxon>Streptococcus</taxon>
    </lineage>
</organism>
<evidence type="ECO:0000256" key="5">
    <source>
        <dbReference type="ARBA" id="ARBA00022723"/>
    </source>
</evidence>
<comment type="function">
    <text evidence="12">Flavin transferase that catalyzes the transfer of the FMN moiety of FAD and its covalent binding to the hydroxyl group of a threonine residue in a target flavoprotein.</text>
</comment>
<sequence>MKLKWLALPLLICSFFLVACQPKQIAKNSLPVIEKPLTRTETLLHTVVQISIYHKDQEEAMEDGLAYVKEMERLLSTNLEGSDIYRINHAAGKEAVKVDPRTFELIERALETSEQSQGRFDISIGAVNNLWKIGSEDARKPSDAEIKAALPHIHYQDVQLDKKNQTVAVKEGMVLELGAISKGYIADGLKKLFAEKGITTAIINLGGNVVVMGSSPAHKEGWKVGVQDPDQVRGTVVGSVYVVDGSVVTSGIYERYLEVDGVIYHHILDPATGYPVENTISGVTVFTKTSTQGDALSTTLFLLGIDKGMEFIDQLDGVEAVFIDKNRGVHVSKGLKDQFELSNEEYHLVND</sequence>
<evidence type="ECO:0000256" key="1">
    <source>
        <dbReference type="ARBA" id="ARBA00011955"/>
    </source>
</evidence>
<evidence type="ECO:0000256" key="8">
    <source>
        <dbReference type="ARBA" id="ARBA00031306"/>
    </source>
</evidence>
<evidence type="ECO:0000256" key="3">
    <source>
        <dbReference type="ARBA" id="ARBA00022630"/>
    </source>
</evidence>
<comment type="catalytic activity">
    <reaction evidence="9 10 12">
        <text>L-threonyl-[protein] + FAD = FMN-L-threonyl-[protein] + AMP + H(+)</text>
        <dbReference type="Rhea" id="RHEA:36847"/>
        <dbReference type="Rhea" id="RHEA-COMP:11060"/>
        <dbReference type="Rhea" id="RHEA-COMP:11061"/>
        <dbReference type="ChEBI" id="CHEBI:15378"/>
        <dbReference type="ChEBI" id="CHEBI:30013"/>
        <dbReference type="ChEBI" id="CHEBI:57692"/>
        <dbReference type="ChEBI" id="CHEBI:74257"/>
        <dbReference type="ChEBI" id="CHEBI:456215"/>
        <dbReference type="EC" id="2.7.1.180"/>
    </reaction>
</comment>
<reference evidence="13 15" key="2">
    <citation type="submission" date="2019-11" db="EMBL/GenBank/DDBJ databases">
        <title>Streptococcis sp. isolated from the respiratory tract of Marmot.</title>
        <authorList>
            <person name="Zhang G."/>
        </authorList>
    </citation>
    <scope>NUCLEOTIDE SEQUENCE [LARGE SCALE GENOMIC DNA]</scope>
    <source>
        <strain evidence="15">zg-86</strain>
        <strain evidence="13">Zg-86</strain>
    </source>
</reference>
<dbReference type="SUPFAM" id="SSF143631">
    <property type="entry name" value="ApbE-like"/>
    <property type="match status" value="1"/>
</dbReference>
<evidence type="ECO:0000256" key="9">
    <source>
        <dbReference type="ARBA" id="ARBA00048540"/>
    </source>
</evidence>
<dbReference type="PIRSF" id="PIRSF006268">
    <property type="entry name" value="ApbE"/>
    <property type="match status" value="1"/>
</dbReference>
<evidence type="ECO:0000256" key="12">
    <source>
        <dbReference type="RuleBase" id="RU363002"/>
    </source>
</evidence>
<evidence type="ECO:0000313" key="14">
    <source>
        <dbReference type="EMBL" id="MWV56347.1"/>
    </source>
</evidence>
<accession>A0A6I4RHS4</accession>
<feature type="chain" id="PRO_5039749985" description="FAD:protein FMN transferase" evidence="12">
    <location>
        <begin position="20"/>
        <end position="351"/>
    </location>
</feature>
<dbReference type="GO" id="GO:0046872">
    <property type="term" value="F:metal ion binding"/>
    <property type="evidence" value="ECO:0007669"/>
    <property type="project" value="UniProtKB-UniRule"/>
</dbReference>
<gene>
    <name evidence="13" type="ORF">GGG87_04980</name>
    <name evidence="14" type="ORF">GGH11_05100</name>
</gene>
<dbReference type="Pfam" id="PF02424">
    <property type="entry name" value="ApbE"/>
    <property type="match status" value="1"/>
</dbReference>
<dbReference type="Proteomes" id="UP000435423">
    <property type="component" value="Unassembled WGS sequence"/>
</dbReference>
<proteinExistence type="inferred from homology"/>
<dbReference type="RefSeq" id="WP_154608327.1">
    <property type="nucleotide sequence ID" value="NZ_CP072115.1"/>
</dbReference>
<dbReference type="GO" id="GO:0005886">
    <property type="term" value="C:plasma membrane"/>
    <property type="evidence" value="ECO:0007669"/>
    <property type="project" value="UniProtKB-SubCell"/>
</dbReference>
<dbReference type="AlphaFoldDB" id="A0A6I4RHS4"/>
<keyword evidence="15" id="KW-1185">Reference proteome</keyword>
<evidence type="ECO:0000313" key="16">
    <source>
        <dbReference type="Proteomes" id="UP000435423"/>
    </source>
</evidence>
<keyword evidence="12" id="KW-0997">Cell inner membrane</keyword>
<keyword evidence="12" id="KW-0449">Lipoprotein</keyword>
<feature type="binding site" evidence="11">
    <location>
        <position position="298"/>
    </location>
    <ligand>
        <name>Mg(2+)</name>
        <dbReference type="ChEBI" id="CHEBI:18420"/>
    </ligand>
</feature>
<evidence type="ECO:0000256" key="4">
    <source>
        <dbReference type="ARBA" id="ARBA00022679"/>
    </source>
</evidence>
<keyword evidence="4 10" id="KW-0808">Transferase</keyword>
<protein>
    <recommendedName>
        <fullName evidence="2 10">FAD:protein FMN transferase</fullName>
        <ecNumber evidence="1 10">2.7.1.180</ecNumber>
    </recommendedName>
    <alternativeName>
        <fullName evidence="8 10">Flavin transferase</fullName>
    </alternativeName>
</protein>
<feature type="signal peptide" evidence="12">
    <location>
        <begin position="1"/>
        <end position="19"/>
    </location>
</feature>
<dbReference type="PANTHER" id="PTHR30040">
    <property type="entry name" value="THIAMINE BIOSYNTHESIS LIPOPROTEIN APBE"/>
    <property type="match status" value="1"/>
</dbReference>
<feature type="binding site" evidence="11">
    <location>
        <position position="294"/>
    </location>
    <ligand>
        <name>Mg(2+)</name>
        <dbReference type="ChEBI" id="CHEBI:18420"/>
    </ligand>
</feature>